<reference evidence="5 6" key="1">
    <citation type="submission" date="2021-06" db="EMBL/GenBank/DDBJ databases">
        <authorList>
            <person name="Jeong J.W."/>
        </authorList>
    </citation>
    <scope>NUCLEOTIDE SEQUENCE [LARGE SCALE GENOMIC DNA]</scope>
    <source>
        <strain evidence="5 6">MMS21-TAE1-1</strain>
    </source>
</reference>
<dbReference type="RefSeq" id="WP_216923480.1">
    <property type="nucleotide sequence ID" value="NZ_JAHOPC010000002.1"/>
</dbReference>
<dbReference type="PANTHER" id="PTHR37836">
    <property type="entry name" value="LMO1036 PROTEIN"/>
    <property type="match status" value="1"/>
</dbReference>
<evidence type="ECO:0000256" key="1">
    <source>
        <dbReference type="SAM" id="MobiDB-lite"/>
    </source>
</evidence>
<dbReference type="EMBL" id="JAHOPC010000002">
    <property type="protein sequence ID" value="MBU8865689.1"/>
    <property type="molecule type" value="Genomic_DNA"/>
</dbReference>
<feature type="compositionally biased region" description="Polar residues" evidence="1">
    <location>
        <begin position="86"/>
        <end position="95"/>
    </location>
</feature>
<dbReference type="Pfam" id="PF16586">
    <property type="entry name" value="DUF5060"/>
    <property type="match status" value="1"/>
</dbReference>
<feature type="domain" description="Apiosidase-like catalytic" evidence="2">
    <location>
        <begin position="205"/>
        <end position="465"/>
    </location>
</feature>
<feature type="domain" description="DUF5060" evidence="3">
    <location>
        <begin position="109"/>
        <end position="174"/>
    </location>
</feature>
<keyword evidence="6" id="KW-1185">Reference proteome</keyword>
<evidence type="ECO:0000313" key="5">
    <source>
        <dbReference type="EMBL" id="MBU8865689.1"/>
    </source>
</evidence>
<dbReference type="Proteomes" id="UP000824166">
    <property type="component" value="Unassembled WGS sequence"/>
</dbReference>
<evidence type="ECO:0000259" key="3">
    <source>
        <dbReference type="Pfam" id="PF16586"/>
    </source>
</evidence>
<sequence>MPFTKEAPLVDILADPNAARVLDNHLPGFATWNDWSLSPLATLDEVAHWARGVGEQTPDLTELWADMAAVESSPRRSAALQRPAPRTSTGVQSSRHAQHPVTSLAIRSQQWGVAEIVLDGPSTGNPFTDVELEARFRSGNDAVRVGGFYDGEGLYRIRFMPPRPGLWEFTVRSNADELDGATGTVEATGPEEGNRGPVRVRDTFHFAYADGTPYLPLGTTAYAWTNQSAELQDQTLHTLAESPFTKIRMCVFPKSYSYNANEPENYAFEKNPDGSWDFSRFNLAFFHNLEHRINDLQALGIEADLILFHPYDRWGFSAMPSWADDLYLRYVVRRLGATRNVWWSLANEYDFMQTKTEQDWERFAAIVGEEDHTGHLLSIHNGTRFYDYSRPLITHCSIQRTDNYLTAENTDVWREKWGKPVVIDEVGYEGDVAEGWGNISPQELIRRCWEGAVRGGYVNHGETYLDEEDVIWWAKGGTLKGQSPERIGFLRRLIAEAPTGRWDPLPGDWDSRTGGDDDHRIIYLGMGRPGFRSVLLPAGWQWHVDVIDTWNMEITTMPNAAEGRIKVELPGREYMAIRIRRASATTN</sequence>
<proteinExistence type="predicted"/>
<accession>A0ABS6I3Q8</accession>
<dbReference type="Pfam" id="PF13204">
    <property type="entry name" value="Apiosidase"/>
    <property type="match status" value="1"/>
</dbReference>
<gene>
    <name evidence="5" type="ORF">KSW38_05215</name>
</gene>
<dbReference type="Pfam" id="PF18310">
    <property type="entry name" value="DUF5605"/>
    <property type="match status" value="1"/>
</dbReference>
<dbReference type="PANTHER" id="PTHR37836:SF2">
    <property type="entry name" value="DUF4038 DOMAIN-CONTAINING PROTEIN"/>
    <property type="match status" value="1"/>
</dbReference>
<evidence type="ECO:0000259" key="4">
    <source>
        <dbReference type="Pfam" id="PF18310"/>
    </source>
</evidence>
<comment type="caution">
    <text evidence="5">The sequence shown here is derived from an EMBL/GenBank/DDBJ whole genome shotgun (WGS) entry which is preliminary data.</text>
</comment>
<evidence type="ECO:0000259" key="2">
    <source>
        <dbReference type="Pfam" id="PF13204"/>
    </source>
</evidence>
<dbReference type="InterPro" id="IPR032260">
    <property type="entry name" value="DUF5060"/>
</dbReference>
<organism evidence="5 6">
    <name type="scientific">Paenarthrobacter aromaticivorans</name>
    <dbReference type="NCBI Taxonomy" id="2849150"/>
    <lineage>
        <taxon>Bacteria</taxon>
        <taxon>Bacillati</taxon>
        <taxon>Actinomycetota</taxon>
        <taxon>Actinomycetes</taxon>
        <taxon>Micrococcales</taxon>
        <taxon>Micrococcaceae</taxon>
        <taxon>Paenarthrobacter</taxon>
    </lineage>
</organism>
<feature type="domain" description="DUF5605" evidence="4">
    <location>
        <begin position="509"/>
        <end position="580"/>
    </location>
</feature>
<name>A0ABS6I3Q8_9MICC</name>
<feature type="region of interest" description="Disordered" evidence="1">
    <location>
        <begin position="74"/>
        <end position="98"/>
    </location>
</feature>
<protein>
    <submittedName>
        <fullName evidence="5">DUF5605 domain-containing protein</fullName>
    </submittedName>
</protein>
<dbReference type="InterPro" id="IPR041239">
    <property type="entry name" value="DUF5605"/>
</dbReference>
<dbReference type="InterPro" id="IPR025277">
    <property type="entry name" value="Apiosidase-like_cat_dom"/>
</dbReference>
<evidence type="ECO:0000313" key="6">
    <source>
        <dbReference type="Proteomes" id="UP000824166"/>
    </source>
</evidence>